<comment type="similarity">
    <text evidence="1">Belongs to the 3-oxoacid CoA-transferase subunit B family.</text>
</comment>
<dbReference type="GO" id="GO:0008410">
    <property type="term" value="F:CoA-transferase activity"/>
    <property type="evidence" value="ECO:0007669"/>
    <property type="project" value="InterPro"/>
</dbReference>
<proteinExistence type="inferred from homology"/>
<evidence type="ECO:0008006" key="4">
    <source>
        <dbReference type="Google" id="ProtNLM"/>
    </source>
</evidence>
<accession>A0A0E2H895</accession>
<gene>
    <name evidence="2" type="ORF">HMPREF1090_03174</name>
</gene>
<organism evidence="2 3">
    <name type="scientific">[Clostridium] clostridioforme 90A8</name>
    <dbReference type="NCBI Taxonomy" id="999408"/>
    <lineage>
        <taxon>Bacteria</taxon>
        <taxon>Bacillati</taxon>
        <taxon>Bacillota</taxon>
        <taxon>Clostridia</taxon>
        <taxon>Lachnospirales</taxon>
        <taxon>Lachnospiraceae</taxon>
        <taxon>Enterocloster</taxon>
    </lineage>
</organism>
<evidence type="ECO:0000256" key="1">
    <source>
        <dbReference type="ARBA" id="ARBA00007047"/>
    </source>
</evidence>
<dbReference type="AlphaFoldDB" id="A0A0E2H895"/>
<evidence type="ECO:0000313" key="2">
    <source>
        <dbReference type="EMBL" id="ENZ12895.1"/>
    </source>
</evidence>
<dbReference type="Proteomes" id="UP000013085">
    <property type="component" value="Unassembled WGS sequence"/>
</dbReference>
<dbReference type="InterPro" id="IPR004165">
    <property type="entry name" value="CoA_trans_fam_I"/>
</dbReference>
<dbReference type="PANTHER" id="PTHR43293">
    <property type="entry name" value="ACETATE COA-TRANSFERASE YDIF"/>
    <property type="match status" value="1"/>
</dbReference>
<sequence>MAKIITVKEAAELVQDGAVIGSAVQGMTGWPEEIGLAIENRFMETGHPSGITHIHEAGQRDFGRMSEDGKTCRGECALAHDGLLSCSIHGHVGCSFKVTKQIVDNKILAHNIPLGVVGQIWREMGRGFPGLLTKVGLGTFMDPRYDGAMVNEKTKKEGKGPLKILRQRGPLRLSLWPDIKRTS</sequence>
<name>A0A0E2H895_9FIRM</name>
<dbReference type="SUPFAM" id="SSF100950">
    <property type="entry name" value="NagB/RpiA/CoA transferase-like"/>
    <property type="match status" value="1"/>
</dbReference>
<dbReference type="Gene3D" id="3.40.1080.10">
    <property type="entry name" value="Glutaconate Coenzyme A-transferase"/>
    <property type="match status" value="1"/>
</dbReference>
<evidence type="ECO:0000313" key="3">
    <source>
        <dbReference type="Proteomes" id="UP000013085"/>
    </source>
</evidence>
<dbReference type="HOGENOM" id="CLU_026774_3_0_9"/>
<dbReference type="PATRIC" id="fig|999408.3.peg.3435"/>
<dbReference type="PANTHER" id="PTHR43293:SF3">
    <property type="entry name" value="CHOLESTEROL RING-CLEAVING HYDROLASE IPDB SUBUNIT"/>
    <property type="match status" value="1"/>
</dbReference>
<protein>
    <recommendedName>
        <fullName evidence="4">Coenzyme A transferase</fullName>
    </recommendedName>
</protein>
<dbReference type="Pfam" id="PF01144">
    <property type="entry name" value="CoA_trans"/>
    <property type="match status" value="1"/>
</dbReference>
<reference evidence="2 3" key="1">
    <citation type="submission" date="2013-01" db="EMBL/GenBank/DDBJ databases">
        <title>The Genome Sequence of Clostridium clostridioforme 90A8.</title>
        <authorList>
            <consortium name="The Broad Institute Genome Sequencing Platform"/>
            <person name="Earl A."/>
            <person name="Ward D."/>
            <person name="Feldgarden M."/>
            <person name="Gevers D."/>
            <person name="Courvalin P."/>
            <person name="Lambert T."/>
            <person name="Walker B."/>
            <person name="Young S.K."/>
            <person name="Zeng Q."/>
            <person name="Gargeya S."/>
            <person name="Fitzgerald M."/>
            <person name="Haas B."/>
            <person name="Abouelleil A."/>
            <person name="Alvarado L."/>
            <person name="Arachchi H.M."/>
            <person name="Berlin A.M."/>
            <person name="Chapman S.B."/>
            <person name="Dewar J."/>
            <person name="Goldberg J."/>
            <person name="Griggs A."/>
            <person name="Gujja S."/>
            <person name="Hansen M."/>
            <person name="Howarth C."/>
            <person name="Imamovic A."/>
            <person name="Larimer J."/>
            <person name="McCowan C."/>
            <person name="Murphy C."/>
            <person name="Neiman D."/>
            <person name="Pearson M."/>
            <person name="Priest M."/>
            <person name="Roberts A."/>
            <person name="Saif S."/>
            <person name="Shea T."/>
            <person name="Sisk P."/>
            <person name="Sykes S."/>
            <person name="Wortman J."/>
            <person name="Nusbaum C."/>
            <person name="Birren B."/>
        </authorList>
    </citation>
    <scope>NUCLEOTIDE SEQUENCE [LARGE SCALE GENOMIC DNA]</scope>
    <source>
        <strain evidence="2 3">90A8</strain>
    </source>
</reference>
<dbReference type="InterPro" id="IPR037171">
    <property type="entry name" value="NagB/RpiA_transferase-like"/>
</dbReference>
<dbReference type="EMBL" id="AGYR01000036">
    <property type="protein sequence ID" value="ENZ12895.1"/>
    <property type="molecule type" value="Genomic_DNA"/>
</dbReference>
<comment type="caution">
    <text evidence="2">The sequence shown here is derived from an EMBL/GenBank/DDBJ whole genome shotgun (WGS) entry which is preliminary data.</text>
</comment>